<dbReference type="CDD" id="cd00829">
    <property type="entry name" value="SCP-x_thiolase"/>
    <property type="match status" value="1"/>
</dbReference>
<dbReference type="Proteomes" id="UP000042997">
    <property type="component" value="Unassembled WGS sequence"/>
</dbReference>
<dbReference type="PIRSF" id="PIRSF000429">
    <property type="entry name" value="Ac-CoA_Ac_transf"/>
    <property type="match status" value="1"/>
</dbReference>
<dbReference type="OrthoDB" id="9785768at2"/>
<dbReference type="GO" id="GO:0006869">
    <property type="term" value="P:lipid transport"/>
    <property type="evidence" value="ECO:0007669"/>
    <property type="project" value="UniProtKB-KW"/>
</dbReference>
<dbReference type="PROSITE" id="PS00737">
    <property type="entry name" value="THIOLASE_2"/>
    <property type="match status" value="1"/>
</dbReference>
<dbReference type="PANTHER" id="PTHR42870:SF1">
    <property type="entry name" value="NON-SPECIFIC LIPID-TRANSFER PROTEIN-LIKE 2"/>
    <property type="match status" value="1"/>
</dbReference>
<proteinExistence type="predicted"/>
<dbReference type="InterPro" id="IPR016039">
    <property type="entry name" value="Thiolase-like"/>
</dbReference>
<feature type="domain" description="Thiolase N-terminal" evidence="7">
    <location>
        <begin position="14"/>
        <end position="203"/>
    </location>
</feature>
<dbReference type="PANTHER" id="PTHR42870">
    <property type="entry name" value="ACETYL-COA C-ACETYLTRANSFERASE"/>
    <property type="match status" value="1"/>
</dbReference>
<organism evidence="9 10">
    <name type="scientific">Rhodococcus ruber</name>
    <dbReference type="NCBI Taxonomy" id="1830"/>
    <lineage>
        <taxon>Bacteria</taxon>
        <taxon>Bacillati</taxon>
        <taxon>Actinomycetota</taxon>
        <taxon>Actinomycetes</taxon>
        <taxon>Mycobacteriales</taxon>
        <taxon>Nocardiaceae</taxon>
        <taxon>Rhodococcus</taxon>
    </lineage>
</organism>
<protein>
    <recommendedName>
        <fullName evidence="1">propanoyl-CoA C-acyltransferase</fullName>
        <ecNumber evidence="1">2.3.1.176</ecNumber>
    </recommendedName>
    <alternativeName>
        <fullName evidence="6">Propanoyl-CoA C-acyltransferase</fullName>
    </alternativeName>
</protein>
<dbReference type="Pfam" id="PF22691">
    <property type="entry name" value="Thiolase_C_1"/>
    <property type="match status" value="1"/>
</dbReference>
<reference evidence="9 10" key="1">
    <citation type="journal article" date="2014" name="Genome Announc.">
        <title>Draft Genome Sequence of Propane- and Butane-Oxidizing Actinobacterium Rhodococcus ruber IEGM 231.</title>
        <authorList>
            <person name="Ivshina I.B."/>
            <person name="Kuyukina M.S."/>
            <person name="Krivoruchko A.V."/>
            <person name="Barbe V."/>
            <person name="Fischer C."/>
        </authorList>
    </citation>
    <scope>NUCLEOTIDE SEQUENCE [LARGE SCALE GENOMIC DNA]</scope>
</reference>
<keyword evidence="4" id="KW-0445">Lipid transport</keyword>
<dbReference type="GO" id="GO:0016747">
    <property type="term" value="F:acyltransferase activity, transferring groups other than amino-acyl groups"/>
    <property type="evidence" value="ECO:0007669"/>
    <property type="project" value="InterPro"/>
</dbReference>
<sequence>MSTAVTSARQGRRVFVVGVGMTKFEKIETSGREYPEMVREAVDMALGDAGIGYGRVQRAAVGYVFQPSTAGQRALYEVGLTGIPIVNVDNNCATGSTALMTARDWVQGGQADVALAVGFEKMTRTSLTGTGELPKVTTLDHHLNVMTDLHEWGTGPMTAQLFGNAAVEHMERYGTTAEQIAAVAVKNHRHSVHNPYAQFRDEYTLEQVLGDKMIHAPLTRSQCSPTSDGAGAAVLVSEAFVREHGLEDRAVEIVAQALTTDTGESFDSRSMIDVVGAPMTGAAAARVFAESGLTVDDVDVIELHDCFAINEIITYEGLGLCSPGEGGKLVESGATTHGGRWVVNPSGGLLSKGHPLGATGLAQCAELTWQLRGEAGGRQVDGARVGLQHNLGLGGACVVTLYRAGTLTGTADEKEN</sequence>
<dbReference type="InterPro" id="IPR055140">
    <property type="entry name" value="Thiolase_C_2"/>
</dbReference>
<evidence type="ECO:0000256" key="4">
    <source>
        <dbReference type="ARBA" id="ARBA00023055"/>
    </source>
</evidence>
<keyword evidence="2" id="KW-0813">Transport</keyword>
<feature type="domain" description="Thiolase C-terminal" evidence="8">
    <location>
        <begin position="271"/>
        <end position="394"/>
    </location>
</feature>
<dbReference type="InterPro" id="IPR020613">
    <property type="entry name" value="Thiolase_CS"/>
</dbReference>
<dbReference type="SMR" id="A0A098BEV0"/>
<dbReference type="GO" id="GO:0008289">
    <property type="term" value="F:lipid binding"/>
    <property type="evidence" value="ECO:0007669"/>
    <property type="project" value="UniProtKB-KW"/>
</dbReference>
<dbReference type="eggNOG" id="COG0183">
    <property type="taxonomic scope" value="Bacteria"/>
</dbReference>
<evidence type="ECO:0000256" key="3">
    <source>
        <dbReference type="ARBA" id="ARBA00022679"/>
    </source>
</evidence>
<evidence type="ECO:0000256" key="2">
    <source>
        <dbReference type="ARBA" id="ARBA00022448"/>
    </source>
</evidence>
<evidence type="ECO:0000256" key="1">
    <source>
        <dbReference type="ARBA" id="ARBA00012352"/>
    </source>
</evidence>
<gene>
    <name evidence="9" type="primary">ltp</name>
    <name evidence="9" type="ORF">RHRU231_230072</name>
</gene>
<keyword evidence="5" id="KW-0446">Lipid-binding</keyword>
<dbReference type="SUPFAM" id="SSF53901">
    <property type="entry name" value="Thiolase-like"/>
    <property type="match status" value="2"/>
</dbReference>
<evidence type="ECO:0000313" key="10">
    <source>
        <dbReference type="Proteomes" id="UP000042997"/>
    </source>
</evidence>
<dbReference type="InterPro" id="IPR002155">
    <property type="entry name" value="Thiolase"/>
</dbReference>
<dbReference type="RefSeq" id="WP_040270145.1">
    <property type="nucleotide sequence ID" value="NZ_CP029146.1"/>
</dbReference>
<accession>A0A098BEV0</accession>
<dbReference type="EC" id="2.3.1.176" evidence="1"/>
<dbReference type="NCBIfam" id="NF006102">
    <property type="entry name" value="PRK08256.1"/>
    <property type="match status" value="1"/>
</dbReference>
<dbReference type="AlphaFoldDB" id="A0A098BEV0"/>
<keyword evidence="3" id="KW-0808">Transferase</keyword>
<dbReference type="EMBL" id="CCSD01000032">
    <property type="protein sequence ID" value="CDZ87244.1"/>
    <property type="molecule type" value="Genomic_DNA"/>
</dbReference>
<dbReference type="Pfam" id="PF00108">
    <property type="entry name" value="Thiolase_N"/>
    <property type="match status" value="1"/>
</dbReference>
<dbReference type="Gene3D" id="3.40.47.10">
    <property type="match status" value="1"/>
</dbReference>
<evidence type="ECO:0000259" key="7">
    <source>
        <dbReference type="Pfam" id="PF00108"/>
    </source>
</evidence>
<evidence type="ECO:0000256" key="6">
    <source>
        <dbReference type="ARBA" id="ARBA00032316"/>
    </source>
</evidence>
<name>A0A098BEV0_9NOCA</name>
<evidence type="ECO:0000259" key="8">
    <source>
        <dbReference type="Pfam" id="PF22691"/>
    </source>
</evidence>
<evidence type="ECO:0000313" key="9">
    <source>
        <dbReference type="EMBL" id="CDZ87244.1"/>
    </source>
</evidence>
<evidence type="ECO:0000256" key="5">
    <source>
        <dbReference type="ARBA" id="ARBA00023121"/>
    </source>
</evidence>
<dbReference type="InterPro" id="IPR020616">
    <property type="entry name" value="Thiolase_N"/>
</dbReference>